<evidence type="ECO:0000259" key="3">
    <source>
        <dbReference type="PROSITE" id="PS50977"/>
    </source>
</evidence>
<reference evidence="4 5" key="1">
    <citation type="journal article" date="2019" name="Emerg. Microbes Infect.">
        <title>Comprehensive subspecies identification of 175 nontuberculous mycobacteria species based on 7547 genomic profiles.</title>
        <authorList>
            <person name="Matsumoto Y."/>
            <person name="Kinjo T."/>
            <person name="Motooka D."/>
            <person name="Nabeya D."/>
            <person name="Jung N."/>
            <person name="Uechi K."/>
            <person name="Horii T."/>
            <person name="Iida T."/>
            <person name="Fujita J."/>
            <person name="Nakamura S."/>
        </authorList>
    </citation>
    <scope>NUCLEOTIDE SEQUENCE [LARGE SCALE GENOMIC DNA]</scope>
    <source>
        <strain evidence="4 5">JCM 18565</strain>
    </source>
</reference>
<gene>
    <name evidence="4" type="ORF">MPRG_11970</name>
</gene>
<dbReference type="InterPro" id="IPR009057">
    <property type="entry name" value="Homeodomain-like_sf"/>
</dbReference>
<dbReference type="PROSITE" id="PS50977">
    <property type="entry name" value="HTH_TETR_2"/>
    <property type="match status" value="1"/>
</dbReference>
<feature type="DNA-binding region" description="H-T-H motif" evidence="2">
    <location>
        <begin position="38"/>
        <end position="57"/>
    </location>
</feature>
<dbReference type="RefSeq" id="WP_065047034.1">
    <property type="nucleotide sequence ID" value="NZ_BLKX01000001.1"/>
</dbReference>
<evidence type="ECO:0000313" key="5">
    <source>
        <dbReference type="Proteomes" id="UP000465240"/>
    </source>
</evidence>
<keyword evidence="5" id="KW-1185">Reference proteome</keyword>
<protein>
    <submittedName>
        <fullName evidence="4">TetR family transcriptional regulator</fullName>
    </submittedName>
</protein>
<accession>A0ABQ1C0H1</accession>
<dbReference type="InterPro" id="IPR050624">
    <property type="entry name" value="HTH-type_Tx_Regulator"/>
</dbReference>
<comment type="caution">
    <text evidence="4">The sequence shown here is derived from an EMBL/GenBank/DDBJ whole genome shotgun (WGS) entry which is preliminary data.</text>
</comment>
<name>A0ABQ1C0H1_9MYCO</name>
<dbReference type="Gene3D" id="1.10.357.10">
    <property type="entry name" value="Tetracycline Repressor, domain 2"/>
    <property type="match status" value="1"/>
</dbReference>
<dbReference type="PANTHER" id="PTHR43479">
    <property type="entry name" value="ACREF/ENVCD OPERON REPRESSOR-RELATED"/>
    <property type="match status" value="1"/>
</dbReference>
<feature type="domain" description="HTH tetR-type" evidence="3">
    <location>
        <begin position="15"/>
        <end position="75"/>
    </location>
</feature>
<organism evidence="4 5">
    <name type="scientific">Mycobacterium paragordonae</name>
    <dbReference type="NCBI Taxonomy" id="1389713"/>
    <lineage>
        <taxon>Bacteria</taxon>
        <taxon>Bacillati</taxon>
        <taxon>Actinomycetota</taxon>
        <taxon>Actinomycetes</taxon>
        <taxon>Mycobacteriales</taxon>
        <taxon>Mycobacteriaceae</taxon>
        <taxon>Mycobacterium</taxon>
    </lineage>
</organism>
<sequence>MPRQYRGRVAEARTAERRERLVRAGTELAGRHGVAAMTMRAVCREAALSQRFFYESFDDTEQLLQAVYLHALDIVKEEIRASSPDTLDSRLRVRAGVDAVAQLSRNDTRLCRILLIEPIADLRLRRLVRTALSGLTDSAAADLPAVKMQYATMFGAIISLFIEWTEGNLGDDRCAFVDHVTDLLLTSPLAANFR</sequence>
<dbReference type="InterPro" id="IPR001647">
    <property type="entry name" value="HTH_TetR"/>
</dbReference>
<evidence type="ECO:0000256" key="2">
    <source>
        <dbReference type="PROSITE-ProRule" id="PRU00335"/>
    </source>
</evidence>
<keyword evidence="1 2" id="KW-0238">DNA-binding</keyword>
<dbReference type="PANTHER" id="PTHR43479:SF11">
    <property type="entry name" value="ACREF_ENVCD OPERON REPRESSOR-RELATED"/>
    <property type="match status" value="1"/>
</dbReference>
<evidence type="ECO:0000256" key="1">
    <source>
        <dbReference type="ARBA" id="ARBA00023125"/>
    </source>
</evidence>
<proteinExistence type="predicted"/>
<dbReference type="Proteomes" id="UP000465240">
    <property type="component" value="Unassembled WGS sequence"/>
</dbReference>
<dbReference type="SUPFAM" id="SSF46689">
    <property type="entry name" value="Homeodomain-like"/>
    <property type="match status" value="1"/>
</dbReference>
<evidence type="ECO:0000313" key="4">
    <source>
        <dbReference type="EMBL" id="GFG77921.1"/>
    </source>
</evidence>
<dbReference type="EMBL" id="BLKX01000001">
    <property type="protein sequence ID" value="GFG77921.1"/>
    <property type="molecule type" value="Genomic_DNA"/>
</dbReference>
<dbReference type="Pfam" id="PF00440">
    <property type="entry name" value="TetR_N"/>
    <property type="match status" value="1"/>
</dbReference>